<dbReference type="PROSITE" id="PS50110">
    <property type="entry name" value="RESPONSE_REGULATORY"/>
    <property type="match status" value="1"/>
</dbReference>
<gene>
    <name evidence="4" type="ORF">COV59_04360</name>
</gene>
<dbReference type="Gene3D" id="3.40.50.2300">
    <property type="match status" value="1"/>
</dbReference>
<dbReference type="CDD" id="cd00156">
    <property type="entry name" value="REC"/>
    <property type="match status" value="1"/>
</dbReference>
<dbReference type="Proteomes" id="UP000229600">
    <property type="component" value="Unassembled WGS sequence"/>
</dbReference>
<dbReference type="InterPro" id="IPR050595">
    <property type="entry name" value="Bact_response_regulator"/>
</dbReference>
<dbReference type="InterPro" id="IPR011006">
    <property type="entry name" value="CheY-like_superfamily"/>
</dbReference>
<sequence length="123" mass="12887">MKSILVIDDEALVARAASRILKLSGFTVICTDNGADGVRLAQETAFGLILCDVQMTGMNGVQVVCNLREAGNNTPIAFITGGTGPLAGQVHSLLEQGAVCALLDKPFGVDSLTELVTRLLSER</sequence>
<evidence type="ECO:0000256" key="2">
    <source>
        <dbReference type="PROSITE-ProRule" id="PRU00169"/>
    </source>
</evidence>
<evidence type="ECO:0000313" key="4">
    <source>
        <dbReference type="EMBL" id="PIR03871.1"/>
    </source>
</evidence>
<comment type="caution">
    <text evidence="4">The sequence shown here is derived from an EMBL/GenBank/DDBJ whole genome shotgun (WGS) entry which is preliminary data.</text>
</comment>
<accession>A0A2H0N4R0</accession>
<dbReference type="PANTHER" id="PTHR44591">
    <property type="entry name" value="STRESS RESPONSE REGULATOR PROTEIN 1"/>
    <property type="match status" value="1"/>
</dbReference>
<dbReference type="GO" id="GO:0000160">
    <property type="term" value="P:phosphorelay signal transduction system"/>
    <property type="evidence" value="ECO:0007669"/>
    <property type="project" value="InterPro"/>
</dbReference>
<dbReference type="AlphaFoldDB" id="A0A2H0N4R0"/>
<dbReference type="InterPro" id="IPR001789">
    <property type="entry name" value="Sig_transdc_resp-reg_receiver"/>
</dbReference>
<organism evidence="4 5">
    <name type="scientific">Candidatus Magasanikbacteria bacterium CG11_big_fil_rev_8_21_14_0_20_39_34</name>
    <dbReference type="NCBI Taxonomy" id="1974653"/>
    <lineage>
        <taxon>Bacteria</taxon>
        <taxon>Candidatus Magasanikiibacteriota</taxon>
    </lineage>
</organism>
<feature type="modified residue" description="4-aspartylphosphate" evidence="2">
    <location>
        <position position="52"/>
    </location>
</feature>
<name>A0A2H0N4R0_9BACT</name>
<dbReference type="Pfam" id="PF00072">
    <property type="entry name" value="Response_reg"/>
    <property type="match status" value="1"/>
</dbReference>
<feature type="domain" description="Response regulatory" evidence="3">
    <location>
        <begin position="3"/>
        <end position="120"/>
    </location>
</feature>
<proteinExistence type="predicted"/>
<evidence type="ECO:0000259" key="3">
    <source>
        <dbReference type="PROSITE" id="PS50110"/>
    </source>
</evidence>
<dbReference type="PANTHER" id="PTHR44591:SF3">
    <property type="entry name" value="RESPONSE REGULATORY DOMAIN-CONTAINING PROTEIN"/>
    <property type="match status" value="1"/>
</dbReference>
<evidence type="ECO:0000256" key="1">
    <source>
        <dbReference type="ARBA" id="ARBA00022553"/>
    </source>
</evidence>
<dbReference type="SUPFAM" id="SSF52172">
    <property type="entry name" value="CheY-like"/>
    <property type="match status" value="1"/>
</dbReference>
<protein>
    <recommendedName>
        <fullName evidence="3">Response regulatory domain-containing protein</fullName>
    </recommendedName>
</protein>
<dbReference type="EMBL" id="PCWN01000008">
    <property type="protein sequence ID" value="PIR03871.1"/>
    <property type="molecule type" value="Genomic_DNA"/>
</dbReference>
<evidence type="ECO:0000313" key="5">
    <source>
        <dbReference type="Proteomes" id="UP000229600"/>
    </source>
</evidence>
<keyword evidence="1 2" id="KW-0597">Phosphoprotein</keyword>
<reference evidence="4 5" key="1">
    <citation type="submission" date="2017-09" db="EMBL/GenBank/DDBJ databases">
        <title>Depth-based differentiation of microbial function through sediment-hosted aquifers and enrichment of novel symbionts in the deep terrestrial subsurface.</title>
        <authorList>
            <person name="Probst A.J."/>
            <person name="Ladd B."/>
            <person name="Jarett J.K."/>
            <person name="Geller-Mcgrath D.E."/>
            <person name="Sieber C.M."/>
            <person name="Emerson J.B."/>
            <person name="Anantharaman K."/>
            <person name="Thomas B.C."/>
            <person name="Malmstrom R."/>
            <person name="Stieglmeier M."/>
            <person name="Klingl A."/>
            <person name="Woyke T."/>
            <person name="Ryan C.M."/>
            <person name="Banfield J.F."/>
        </authorList>
    </citation>
    <scope>NUCLEOTIDE SEQUENCE [LARGE SCALE GENOMIC DNA]</scope>
    <source>
        <strain evidence="4">CG11_big_fil_rev_8_21_14_0_20_39_34</strain>
    </source>
</reference>
<dbReference type="SMART" id="SM00448">
    <property type="entry name" value="REC"/>
    <property type="match status" value="1"/>
</dbReference>